<accession>A0ACB8AY22</accession>
<sequence>MRVTPTVNITRVKPYKGAQPGQLVDRPGPVVISDEGHEEHEVKQVVDLRLKCGKLEFLVQW</sequence>
<dbReference type="EMBL" id="MU266787">
    <property type="protein sequence ID" value="KAH7918441.1"/>
    <property type="molecule type" value="Genomic_DNA"/>
</dbReference>
<reference evidence="1" key="1">
    <citation type="journal article" date="2021" name="New Phytol.">
        <title>Evolutionary innovations through gain and loss of genes in the ectomycorrhizal Boletales.</title>
        <authorList>
            <person name="Wu G."/>
            <person name="Miyauchi S."/>
            <person name="Morin E."/>
            <person name="Kuo A."/>
            <person name="Drula E."/>
            <person name="Varga T."/>
            <person name="Kohler A."/>
            <person name="Feng B."/>
            <person name="Cao Y."/>
            <person name="Lipzen A."/>
            <person name="Daum C."/>
            <person name="Hundley H."/>
            <person name="Pangilinan J."/>
            <person name="Johnson J."/>
            <person name="Barry K."/>
            <person name="LaButti K."/>
            <person name="Ng V."/>
            <person name="Ahrendt S."/>
            <person name="Min B."/>
            <person name="Choi I.G."/>
            <person name="Park H."/>
            <person name="Plett J.M."/>
            <person name="Magnuson J."/>
            <person name="Spatafora J.W."/>
            <person name="Nagy L.G."/>
            <person name="Henrissat B."/>
            <person name="Grigoriev I.V."/>
            <person name="Yang Z.L."/>
            <person name="Xu J."/>
            <person name="Martin F.M."/>
        </authorList>
    </citation>
    <scope>NUCLEOTIDE SEQUENCE</scope>
    <source>
        <strain evidence="1">KUC20120723A-06</strain>
    </source>
</reference>
<evidence type="ECO:0000313" key="1">
    <source>
        <dbReference type="EMBL" id="KAH7918441.1"/>
    </source>
</evidence>
<name>A0ACB8AY22_9AGAM</name>
<evidence type="ECO:0000313" key="2">
    <source>
        <dbReference type="Proteomes" id="UP000790709"/>
    </source>
</evidence>
<gene>
    <name evidence="1" type="ORF">BV22DRAFT_978102</name>
</gene>
<protein>
    <submittedName>
        <fullName evidence="1">Uncharacterized protein</fullName>
    </submittedName>
</protein>
<organism evidence="1 2">
    <name type="scientific">Leucogyrophana mollusca</name>
    <dbReference type="NCBI Taxonomy" id="85980"/>
    <lineage>
        <taxon>Eukaryota</taxon>
        <taxon>Fungi</taxon>
        <taxon>Dikarya</taxon>
        <taxon>Basidiomycota</taxon>
        <taxon>Agaricomycotina</taxon>
        <taxon>Agaricomycetes</taxon>
        <taxon>Agaricomycetidae</taxon>
        <taxon>Boletales</taxon>
        <taxon>Boletales incertae sedis</taxon>
        <taxon>Leucogyrophana</taxon>
    </lineage>
</organism>
<comment type="caution">
    <text evidence="1">The sequence shown here is derived from an EMBL/GenBank/DDBJ whole genome shotgun (WGS) entry which is preliminary data.</text>
</comment>
<keyword evidence="2" id="KW-1185">Reference proteome</keyword>
<proteinExistence type="predicted"/>
<feature type="non-terminal residue" evidence="1">
    <location>
        <position position="61"/>
    </location>
</feature>
<dbReference type="Proteomes" id="UP000790709">
    <property type="component" value="Unassembled WGS sequence"/>
</dbReference>